<gene>
    <name evidence="2" type="ORF">GBAR_LOCUS21595</name>
</gene>
<evidence type="ECO:0000313" key="3">
    <source>
        <dbReference type="Proteomes" id="UP001174909"/>
    </source>
</evidence>
<dbReference type="Proteomes" id="UP001174909">
    <property type="component" value="Unassembled WGS sequence"/>
</dbReference>
<dbReference type="Gene3D" id="3.40.50.970">
    <property type="match status" value="1"/>
</dbReference>
<comment type="caution">
    <text evidence="2">The sequence shown here is derived from an EMBL/GenBank/DDBJ whole genome shotgun (WGS) entry which is preliminary data.</text>
</comment>
<dbReference type="AlphaFoldDB" id="A0AA35SZ16"/>
<dbReference type="InterPro" id="IPR029061">
    <property type="entry name" value="THDP-binding"/>
</dbReference>
<proteinExistence type="predicted"/>
<feature type="region of interest" description="Disordered" evidence="1">
    <location>
        <begin position="64"/>
        <end position="96"/>
    </location>
</feature>
<accession>A0AA35SZ16</accession>
<evidence type="ECO:0000313" key="2">
    <source>
        <dbReference type="EMBL" id="CAI8038745.1"/>
    </source>
</evidence>
<evidence type="ECO:0000256" key="1">
    <source>
        <dbReference type="SAM" id="MobiDB-lite"/>
    </source>
</evidence>
<protein>
    <submittedName>
        <fullName evidence="2">Uncharacterized protein</fullName>
    </submittedName>
</protein>
<name>A0AA35SZ16_GEOBA</name>
<sequence>MQVRPNFSPARTYEAVSKYSEVILQLGYGQQHNARAFHHLRNGRGGPVVVELPGDVGTMEVSESAMNYQPPKRHPQQPSAGDIKDAVKASLPPASR</sequence>
<keyword evidence="3" id="KW-1185">Reference proteome</keyword>
<organism evidence="2 3">
    <name type="scientific">Geodia barretti</name>
    <name type="common">Barrett's horny sponge</name>
    <dbReference type="NCBI Taxonomy" id="519541"/>
    <lineage>
        <taxon>Eukaryota</taxon>
        <taxon>Metazoa</taxon>
        <taxon>Porifera</taxon>
        <taxon>Demospongiae</taxon>
        <taxon>Heteroscleromorpha</taxon>
        <taxon>Tetractinellida</taxon>
        <taxon>Astrophorina</taxon>
        <taxon>Geodiidae</taxon>
        <taxon>Geodia</taxon>
    </lineage>
</organism>
<dbReference type="EMBL" id="CASHTH010003008">
    <property type="protein sequence ID" value="CAI8038745.1"/>
    <property type="molecule type" value="Genomic_DNA"/>
</dbReference>
<reference evidence="2" key="1">
    <citation type="submission" date="2023-03" db="EMBL/GenBank/DDBJ databases">
        <authorList>
            <person name="Steffen K."/>
            <person name="Cardenas P."/>
        </authorList>
    </citation>
    <scope>NUCLEOTIDE SEQUENCE</scope>
</reference>
<dbReference type="SUPFAM" id="SSF52518">
    <property type="entry name" value="Thiamin diphosphate-binding fold (THDP-binding)"/>
    <property type="match status" value="1"/>
</dbReference>